<dbReference type="RefSeq" id="WP_345250640.1">
    <property type="nucleotide sequence ID" value="NZ_BAABFO010000014.1"/>
</dbReference>
<dbReference type="InterPro" id="IPR001041">
    <property type="entry name" value="2Fe-2S_ferredoxin-type"/>
</dbReference>
<dbReference type="Proteomes" id="UP001501671">
    <property type="component" value="Unassembled WGS sequence"/>
</dbReference>
<evidence type="ECO:0000256" key="5">
    <source>
        <dbReference type="ARBA" id="ARBA00023014"/>
    </source>
</evidence>
<accession>A0ABP8H987</accession>
<comment type="similarity">
    <text evidence="1">Belongs to the adrenodoxin/putidaredoxin family.</text>
</comment>
<keyword evidence="2" id="KW-0001">2Fe-2S</keyword>
<dbReference type="Gene3D" id="3.10.20.30">
    <property type="match status" value="1"/>
</dbReference>
<dbReference type="PRINTS" id="PR00355">
    <property type="entry name" value="ADRENODOXIN"/>
</dbReference>
<evidence type="ECO:0000256" key="2">
    <source>
        <dbReference type="ARBA" id="ARBA00022714"/>
    </source>
</evidence>
<comment type="cofactor">
    <cofactor evidence="6">
        <name>[2Fe-2S] cluster</name>
        <dbReference type="ChEBI" id="CHEBI:190135"/>
    </cofactor>
</comment>
<dbReference type="InterPro" id="IPR001055">
    <property type="entry name" value="Adrenodoxin-like"/>
</dbReference>
<dbReference type="PANTHER" id="PTHR23426:SF65">
    <property type="entry name" value="FERREDOXIN-2, MITOCHONDRIAL"/>
    <property type="match status" value="1"/>
</dbReference>
<dbReference type="Pfam" id="PF00111">
    <property type="entry name" value="Fer2"/>
    <property type="match status" value="1"/>
</dbReference>
<reference evidence="9" key="1">
    <citation type="journal article" date="2019" name="Int. J. Syst. Evol. Microbiol.">
        <title>The Global Catalogue of Microorganisms (GCM) 10K type strain sequencing project: providing services to taxonomists for standard genome sequencing and annotation.</title>
        <authorList>
            <consortium name="The Broad Institute Genomics Platform"/>
            <consortium name="The Broad Institute Genome Sequencing Center for Infectious Disease"/>
            <person name="Wu L."/>
            <person name="Ma J."/>
        </authorList>
    </citation>
    <scope>NUCLEOTIDE SEQUENCE [LARGE SCALE GENOMIC DNA]</scope>
    <source>
        <strain evidence="9">JCM 17666</strain>
    </source>
</reference>
<dbReference type="CDD" id="cd00207">
    <property type="entry name" value="fer2"/>
    <property type="match status" value="1"/>
</dbReference>
<keyword evidence="5" id="KW-0411">Iron-sulfur</keyword>
<keyword evidence="4" id="KW-0408">Iron</keyword>
<dbReference type="SUPFAM" id="SSF54292">
    <property type="entry name" value="2Fe-2S ferredoxin-like"/>
    <property type="match status" value="1"/>
</dbReference>
<evidence type="ECO:0000256" key="6">
    <source>
        <dbReference type="ARBA" id="ARBA00034078"/>
    </source>
</evidence>
<evidence type="ECO:0000313" key="8">
    <source>
        <dbReference type="EMBL" id="GAA4335899.1"/>
    </source>
</evidence>
<protein>
    <submittedName>
        <fullName evidence="8">2Fe-2S iron-sulfur cluster-binding protein</fullName>
    </submittedName>
</protein>
<evidence type="ECO:0000256" key="4">
    <source>
        <dbReference type="ARBA" id="ARBA00023004"/>
    </source>
</evidence>
<organism evidence="8 9">
    <name type="scientific">Pigmentiphaga soli</name>
    <dbReference type="NCBI Taxonomy" id="1007095"/>
    <lineage>
        <taxon>Bacteria</taxon>
        <taxon>Pseudomonadati</taxon>
        <taxon>Pseudomonadota</taxon>
        <taxon>Betaproteobacteria</taxon>
        <taxon>Burkholderiales</taxon>
        <taxon>Alcaligenaceae</taxon>
        <taxon>Pigmentiphaga</taxon>
    </lineage>
</organism>
<keyword evidence="9" id="KW-1185">Reference proteome</keyword>
<dbReference type="PROSITE" id="PS51085">
    <property type="entry name" value="2FE2S_FER_2"/>
    <property type="match status" value="1"/>
</dbReference>
<evidence type="ECO:0000313" key="9">
    <source>
        <dbReference type="Proteomes" id="UP001501671"/>
    </source>
</evidence>
<dbReference type="PANTHER" id="PTHR23426">
    <property type="entry name" value="FERREDOXIN/ADRENODOXIN"/>
    <property type="match status" value="1"/>
</dbReference>
<evidence type="ECO:0000256" key="3">
    <source>
        <dbReference type="ARBA" id="ARBA00022723"/>
    </source>
</evidence>
<dbReference type="InterPro" id="IPR036010">
    <property type="entry name" value="2Fe-2S_ferredoxin-like_sf"/>
</dbReference>
<evidence type="ECO:0000259" key="7">
    <source>
        <dbReference type="PROSITE" id="PS51085"/>
    </source>
</evidence>
<comment type="caution">
    <text evidence="8">The sequence shown here is derived from an EMBL/GenBank/DDBJ whole genome shotgun (WGS) entry which is preliminary data.</text>
</comment>
<feature type="domain" description="2Fe-2S ferredoxin-type" evidence="7">
    <location>
        <begin position="2"/>
        <end position="106"/>
    </location>
</feature>
<dbReference type="EMBL" id="BAABFO010000014">
    <property type="protein sequence ID" value="GAA4335899.1"/>
    <property type="molecule type" value="Genomic_DNA"/>
</dbReference>
<dbReference type="InterPro" id="IPR018298">
    <property type="entry name" value="Adrenodoxin_Fe-S_BS"/>
</dbReference>
<name>A0ABP8H987_9BURK</name>
<dbReference type="InterPro" id="IPR012675">
    <property type="entry name" value="Beta-grasp_dom_sf"/>
</dbReference>
<dbReference type="PROSITE" id="PS00814">
    <property type="entry name" value="ADX"/>
    <property type="match status" value="1"/>
</dbReference>
<evidence type="ECO:0000256" key="1">
    <source>
        <dbReference type="ARBA" id="ARBA00010914"/>
    </source>
</evidence>
<gene>
    <name evidence="8" type="ORF">GCM10023144_29690</name>
</gene>
<proteinExistence type="inferred from homology"/>
<sequence length="107" mass="11362">MTRIIYQNAAGQRREIDAPAGRSVMQVAVANGVDGIVAECGGSAMCATCHVYVEAGPVDKLPAPNAVEDEMLESTAEPRMPNSRLSCQLVIGPELDGLVVRLPERQV</sequence>
<keyword evidence="3" id="KW-0479">Metal-binding</keyword>